<keyword evidence="3" id="KW-1185">Reference proteome</keyword>
<sequence length="709" mass="80455">MHDIKLVDVEHTLNVSETDCLWGKAALKIREALRLSQDASDVGEAELLEDVRQSLFKENLCVDPKICARTVLFFPYQRTTEVSDNLHLYDYPINEKCSPGMEDIERYDPVFILRFSIDTLSIGYIEPVEFASLGLLAVAFVSMSSADLGMRKLGYETLEIYLDALESCRKNKHVTGLRLLLMYVQNGVEEPWQRIPTVSAIFAAEASLILLDPSHEHYVPINKLLKSSSTLKLRGIPLFHDFFWSSTVNFRSQRFWELRLVCAGLKSDEDAQIYIRNSILETVMSFSSSPLADDETKGLILQVVRKSVKFHKMARHLVENCGLFSWCSAFISTFTTKPTGDEDLRLVVILEVITDVLASRNVTEWLQRCGLEGLMEISSRLYRLLGGGLVSVQENGTSVDLILQILSATLKISQKRKMYQPHFTITIEGIFQLFEGVANSGSPQVEASSEHGLITILMSSPPVDIIDMDVDKLRRFLLWATSTALKSDHKRVSKPSETHQDSKKLTEEPQEETMVAKFLRWLLASVILGKLYSKSNHSDPTVLSKTKSETLLNSLEYFKKRNLEDSMKNSEHIIGEVIVYLQKHLLCTNYGVLLPSVVFALSLMLLHNDLGTEDPNDDYKLIKSLCSKISSPLEANPGWRWSYFQAWWDLSSEQATDLENIDELHACQHLLLIFSDMLGETPGESQQVLLRKDFDISHVLEWERSLVET</sequence>
<dbReference type="Pfam" id="PF16201">
    <property type="entry name" value="NopRA1"/>
    <property type="match status" value="1"/>
</dbReference>
<reference evidence="3" key="1">
    <citation type="journal article" date="1997" name="Nucleic Acids Res.">
        <title>tRNAscan-SE: a program for improved detection of transfer RNA genes in genomic sequence.</title>
        <authorList>
            <person name="Lowe T.M."/>
            <person name="Eddy S.R."/>
        </authorList>
    </citation>
    <scope>NUCLEOTIDE SEQUENCE [LARGE SCALE GENOMIC DNA]</scope>
    <source>
        <strain evidence="3">r\DH55</strain>
    </source>
</reference>
<evidence type="ECO:0000313" key="5">
    <source>
        <dbReference type="RefSeq" id="XP_019087746.1"/>
    </source>
</evidence>
<dbReference type="RefSeq" id="XP_010438668.1">
    <property type="nucleotide sequence ID" value="XM_010440366.2"/>
</dbReference>
<feature type="region of interest" description="Disordered" evidence="1">
    <location>
        <begin position="489"/>
        <end position="508"/>
    </location>
</feature>
<feature type="compositionally biased region" description="Basic and acidic residues" evidence="1">
    <location>
        <begin position="494"/>
        <end position="507"/>
    </location>
</feature>
<evidence type="ECO:0000313" key="4">
    <source>
        <dbReference type="RefSeq" id="XP_010438668.1"/>
    </source>
</evidence>
<gene>
    <name evidence="4 5" type="primary">LOC104722226</name>
</gene>
<evidence type="ECO:0000313" key="3">
    <source>
        <dbReference type="Proteomes" id="UP000694864"/>
    </source>
</evidence>
<dbReference type="PANTHER" id="PTHR13500">
    <property type="entry name" value="NUCLEOLAR PRERIBOSOMAL-ASSOCIATED PROTEIN 1"/>
    <property type="match status" value="1"/>
</dbReference>
<name>A0ABM1QLV8_CAMSA</name>
<dbReference type="GeneID" id="104722226"/>
<accession>A0ABM1QLV8</accession>
<organism evidence="3 5">
    <name type="scientific">Camelina sativa</name>
    <name type="common">False flax</name>
    <name type="synonym">Myagrum sativum</name>
    <dbReference type="NCBI Taxonomy" id="90675"/>
    <lineage>
        <taxon>Eukaryota</taxon>
        <taxon>Viridiplantae</taxon>
        <taxon>Streptophyta</taxon>
        <taxon>Embryophyta</taxon>
        <taxon>Tracheophyta</taxon>
        <taxon>Spermatophyta</taxon>
        <taxon>Magnoliopsida</taxon>
        <taxon>eudicotyledons</taxon>
        <taxon>Gunneridae</taxon>
        <taxon>Pentapetalae</taxon>
        <taxon>rosids</taxon>
        <taxon>malvids</taxon>
        <taxon>Brassicales</taxon>
        <taxon>Brassicaceae</taxon>
        <taxon>Camelineae</taxon>
        <taxon>Camelina</taxon>
    </lineage>
</organism>
<reference evidence="4 5" key="3">
    <citation type="submission" date="2025-05" db="UniProtKB">
        <authorList>
            <consortium name="RefSeq"/>
        </authorList>
    </citation>
    <scope>IDENTIFICATION</scope>
    <source>
        <tissue evidence="4 5">Leaf</tissue>
    </source>
</reference>
<dbReference type="RefSeq" id="XP_019087746.1">
    <property type="nucleotide sequence ID" value="XM_019232201.1"/>
</dbReference>
<evidence type="ECO:0000256" key="1">
    <source>
        <dbReference type="SAM" id="MobiDB-lite"/>
    </source>
</evidence>
<feature type="domain" description="URB1 C-terminal" evidence="2">
    <location>
        <begin position="136"/>
        <end position="326"/>
    </location>
</feature>
<dbReference type="InterPro" id="IPR039844">
    <property type="entry name" value="URB1"/>
</dbReference>
<protein>
    <submittedName>
        <fullName evidence="4">Uncharacterized protein LOC104722226 isoform X1</fullName>
    </submittedName>
    <submittedName>
        <fullName evidence="5">Uncharacterized protein LOC104722226 isoform X2</fullName>
    </submittedName>
</protein>
<dbReference type="Proteomes" id="UP000694864">
    <property type="component" value="Chromosome 11"/>
</dbReference>
<reference evidence="3" key="2">
    <citation type="journal article" date="2014" name="Nat. Commun.">
        <title>The emerging biofuel crop Camelina sativa retains a highly undifferentiated hexaploid genome structure.</title>
        <authorList>
            <person name="Kagale S."/>
            <person name="Koh C."/>
            <person name="Nixon J."/>
            <person name="Bollina V."/>
            <person name="Clarke W.E."/>
            <person name="Tuteja R."/>
            <person name="Spillane C."/>
            <person name="Robinson S.J."/>
            <person name="Links M.G."/>
            <person name="Clarke C."/>
            <person name="Higgins E.E."/>
            <person name="Huebert T."/>
            <person name="Sharpe A.G."/>
            <person name="Parkin I.A."/>
        </authorList>
    </citation>
    <scope>NUCLEOTIDE SEQUENCE [LARGE SCALE GENOMIC DNA]</scope>
    <source>
        <strain evidence="3">r\DH55</strain>
    </source>
</reference>
<proteinExistence type="predicted"/>
<dbReference type="InterPro" id="IPR032436">
    <property type="entry name" value="URB1_C"/>
</dbReference>
<evidence type="ECO:0000259" key="2">
    <source>
        <dbReference type="Pfam" id="PF16201"/>
    </source>
</evidence>
<dbReference type="PANTHER" id="PTHR13500:SF0">
    <property type="entry name" value="NUCLEOLAR PRE-RIBOSOMAL-ASSOCIATED PROTEIN 1"/>
    <property type="match status" value="1"/>
</dbReference>